<sequence length="132" mass="14470">MGYQIIGEAAMVLHFAFLAYLAVGGFLAWRWPKAFWPHLVCAVNAGGIITIQWPCPLTTVENWARLRAGDEGLPTGFIDHYLTGVIYPEEHLLTSRILLGVVIGVSWVGVALLRWGPRTRASAGGDRSVKDP</sequence>
<proteinExistence type="predicted"/>
<feature type="transmembrane region" description="Helical" evidence="1">
    <location>
        <begin position="12"/>
        <end position="29"/>
    </location>
</feature>
<dbReference type="Proteomes" id="UP000317422">
    <property type="component" value="Unassembled WGS sequence"/>
</dbReference>
<keyword evidence="1" id="KW-0472">Membrane</keyword>
<keyword evidence="1" id="KW-1133">Transmembrane helix</keyword>
<evidence type="ECO:0000256" key="1">
    <source>
        <dbReference type="SAM" id="Phobius"/>
    </source>
</evidence>
<dbReference type="RefSeq" id="WP_141922831.1">
    <property type="nucleotide sequence ID" value="NZ_VFQC01000001.1"/>
</dbReference>
<evidence type="ECO:0000313" key="2">
    <source>
        <dbReference type="EMBL" id="TQN31465.1"/>
    </source>
</evidence>
<organism evidence="2 3">
    <name type="scientific">Haloactinospora alba</name>
    <dbReference type="NCBI Taxonomy" id="405555"/>
    <lineage>
        <taxon>Bacteria</taxon>
        <taxon>Bacillati</taxon>
        <taxon>Actinomycetota</taxon>
        <taxon>Actinomycetes</taxon>
        <taxon>Streptosporangiales</taxon>
        <taxon>Nocardiopsidaceae</taxon>
        <taxon>Haloactinospora</taxon>
    </lineage>
</organism>
<dbReference type="Pfam" id="PF10861">
    <property type="entry name" value="DUF2784"/>
    <property type="match status" value="1"/>
</dbReference>
<name>A0A543NHZ8_9ACTN</name>
<dbReference type="InterPro" id="IPR021218">
    <property type="entry name" value="DUF2784"/>
</dbReference>
<gene>
    <name evidence="2" type="ORF">FHX37_1369</name>
</gene>
<accession>A0A543NHZ8</accession>
<keyword evidence="1" id="KW-0812">Transmembrane</keyword>
<dbReference type="OrthoDB" id="370375at2"/>
<dbReference type="AlphaFoldDB" id="A0A543NHZ8"/>
<evidence type="ECO:0000313" key="3">
    <source>
        <dbReference type="Proteomes" id="UP000317422"/>
    </source>
</evidence>
<comment type="caution">
    <text evidence="2">The sequence shown here is derived from an EMBL/GenBank/DDBJ whole genome shotgun (WGS) entry which is preliminary data.</text>
</comment>
<feature type="transmembrane region" description="Helical" evidence="1">
    <location>
        <begin position="97"/>
        <end position="115"/>
    </location>
</feature>
<dbReference type="EMBL" id="VFQC01000001">
    <property type="protein sequence ID" value="TQN31465.1"/>
    <property type="molecule type" value="Genomic_DNA"/>
</dbReference>
<protein>
    <submittedName>
        <fullName evidence="2">Uncharacterized protein DUF2784</fullName>
    </submittedName>
</protein>
<keyword evidence="3" id="KW-1185">Reference proteome</keyword>
<reference evidence="2 3" key="1">
    <citation type="submission" date="2019-06" db="EMBL/GenBank/DDBJ databases">
        <title>Sequencing the genomes of 1000 actinobacteria strains.</title>
        <authorList>
            <person name="Klenk H.-P."/>
        </authorList>
    </citation>
    <scope>NUCLEOTIDE SEQUENCE [LARGE SCALE GENOMIC DNA]</scope>
    <source>
        <strain evidence="2 3">DSM 45015</strain>
    </source>
</reference>